<feature type="transmembrane region" description="Helical" evidence="5">
    <location>
        <begin position="197"/>
        <end position="217"/>
    </location>
</feature>
<feature type="transmembrane region" description="Helical" evidence="5">
    <location>
        <begin position="14"/>
        <end position="34"/>
    </location>
</feature>
<keyword evidence="3 5" id="KW-1133">Transmembrane helix</keyword>
<evidence type="ECO:0000313" key="7">
    <source>
        <dbReference type="Proteomes" id="UP000764110"/>
    </source>
</evidence>
<protein>
    <recommendedName>
        <fullName evidence="8">RTM1-like protein</fullName>
    </recommendedName>
</protein>
<dbReference type="PANTHER" id="PTHR31465">
    <property type="entry name" value="PROTEIN RTA1-RELATED"/>
    <property type="match status" value="1"/>
</dbReference>
<dbReference type="EMBL" id="JACEFI010000001">
    <property type="protein sequence ID" value="KAH0601647.1"/>
    <property type="molecule type" value="Genomic_DNA"/>
</dbReference>
<evidence type="ECO:0000256" key="4">
    <source>
        <dbReference type="ARBA" id="ARBA00023136"/>
    </source>
</evidence>
<dbReference type="PANTHER" id="PTHR31465:SF1">
    <property type="entry name" value="PROTEIN RTA1-RELATED"/>
    <property type="match status" value="1"/>
</dbReference>
<feature type="transmembrane region" description="Helical" evidence="5">
    <location>
        <begin position="153"/>
        <end position="176"/>
    </location>
</feature>
<comment type="subcellular location">
    <subcellularLocation>
        <location evidence="1">Membrane</location>
        <topology evidence="1">Multi-pass membrane protein</topology>
    </subcellularLocation>
</comment>
<proteinExistence type="predicted"/>
<evidence type="ECO:0000313" key="6">
    <source>
        <dbReference type="EMBL" id="KAH0601647.1"/>
    </source>
</evidence>
<dbReference type="AlphaFoldDB" id="A0A9P8MKV6"/>
<keyword evidence="4 5" id="KW-0472">Membrane</keyword>
<gene>
    <name evidence="6" type="ORF">MHUMG1_00525</name>
</gene>
<feature type="transmembrane region" description="Helical" evidence="5">
    <location>
        <begin position="70"/>
        <end position="95"/>
    </location>
</feature>
<dbReference type="InterPro" id="IPR007568">
    <property type="entry name" value="RTA1"/>
</dbReference>
<keyword evidence="2 5" id="KW-0812">Transmembrane</keyword>
<dbReference type="Pfam" id="PF04479">
    <property type="entry name" value="RTA1"/>
    <property type="match status" value="1"/>
</dbReference>
<feature type="transmembrane region" description="Helical" evidence="5">
    <location>
        <begin position="233"/>
        <end position="253"/>
    </location>
</feature>
<evidence type="ECO:0000256" key="5">
    <source>
        <dbReference type="SAM" id="Phobius"/>
    </source>
</evidence>
<sequence>MADDKDVWMYNPSFALAVIGTIVYGLIFIAITYLTFFRYRAWYFTVVVVGAAVEVAGYVLRAYSARNRTILVPFVMTLTFTVLAPVFVAAGNYLLISRLTRAVLPPSHHRVLGVSGNRLTPIFVVCDVVSFLIQGSGSGIASSDNWQGEKEKIGRYVLIGGLSFQLVAFGLFLCVFRRFHVLANRMARPEAPTGWQRVVLSVYISSVLIMVRCIYRVCEFAEGMNGYAFRTEWLFWVFETLPMIGAIGIFVIYHPGRFLGQDGAAQPKEPRSDESMELAGKRGWFRMRRVNGSPA</sequence>
<organism evidence="6 7">
    <name type="scientific">Metarhizium humberi</name>
    <dbReference type="NCBI Taxonomy" id="2596975"/>
    <lineage>
        <taxon>Eukaryota</taxon>
        <taxon>Fungi</taxon>
        <taxon>Dikarya</taxon>
        <taxon>Ascomycota</taxon>
        <taxon>Pezizomycotina</taxon>
        <taxon>Sordariomycetes</taxon>
        <taxon>Hypocreomycetidae</taxon>
        <taxon>Hypocreales</taxon>
        <taxon>Clavicipitaceae</taxon>
        <taxon>Metarhizium</taxon>
    </lineage>
</organism>
<evidence type="ECO:0000256" key="3">
    <source>
        <dbReference type="ARBA" id="ARBA00022989"/>
    </source>
</evidence>
<evidence type="ECO:0000256" key="2">
    <source>
        <dbReference type="ARBA" id="ARBA00022692"/>
    </source>
</evidence>
<comment type="caution">
    <text evidence="6">The sequence shown here is derived from an EMBL/GenBank/DDBJ whole genome shotgun (WGS) entry which is preliminary data.</text>
</comment>
<evidence type="ECO:0000256" key="1">
    <source>
        <dbReference type="ARBA" id="ARBA00004141"/>
    </source>
</evidence>
<accession>A0A9P8MKV6</accession>
<reference evidence="6 7" key="1">
    <citation type="submission" date="2020-07" db="EMBL/GenBank/DDBJ databases">
        <title>Metarhizium humberi genome.</title>
        <authorList>
            <person name="Lysoe E."/>
        </authorList>
    </citation>
    <scope>NUCLEOTIDE SEQUENCE [LARGE SCALE GENOMIC DNA]</scope>
    <source>
        <strain evidence="6 7">ESALQ1638</strain>
    </source>
</reference>
<name>A0A9P8MKV6_9HYPO</name>
<feature type="transmembrane region" description="Helical" evidence="5">
    <location>
        <begin position="41"/>
        <end position="64"/>
    </location>
</feature>
<dbReference type="GO" id="GO:0016020">
    <property type="term" value="C:membrane"/>
    <property type="evidence" value="ECO:0007669"/>
    <property type="project" value="UniProtKB-SubCell"/>
</dbReference>
<dbReference type="Proteomes" id="UP000764110">
    <property type="component" value="Unassembled WGS sequence"/>
</dbReference>
<evidence type="ECO:0008006" key="8">
    <source>
        <dbReference type="Google" id="ProtNLM"/>
    </source>
</evidence>
<keyword evidence="7" id="KW-1185">Reference proteome</keyword>